<organism evidence="1 2">
    <name type="scientific">Campylobacter avium LMG 24591</name>
    <dbReference type="NCBI Taxonomy" id="522484"/>
    <lineage>
        <taxon>Bacteria</taxon>
        <taxon>Pseudomonadati</taxon>
        <taxon>Campylobacterota</taxon>
        <taxon>Epsilonproteobacteria</taxon>
        <taxon>Campylobacterales</taxon>
        <taxon>Campylobacteraceae</taxon>
        <taxon>Campylobacter</taxon>
    </lineage>
</organism>
<sequence length="67" mass="7623">MYERKNLTSLKIMQKAREFQDLELSSEALVNSLLAGELNKIDKDDKTALTRIINSLVEAKEKAKLSK</sequence>
<dbReference type="Proteomes" id="UP000201169">
    <property type="component" value="Chromosome"/>
</dbReference>
<evidence type="ECO:0000313" key="1">
    <source>
        <dbReference type="EMBL" id="ASQ29936.1"/>
    </source>
</evidence>
<dbReference type="KEGG" id="cavi:CAV_0265"/>
<accession>A0A222MWC2</accession>
<dbReference type="OrthoDB" id="5362600at2"/>
<name>A0A222MWC2_9BACT</name>
<dbReference type="EMBL" id="CP022347">
    <property type="protein sequence ID" value="ASQ29936.1"/>
    <property type="molecule type" value="Genomic_DNA"/>
</dbReference>
<reference evidence="1 2" key="1">
    <citation type="submission" date="2017-07" db="EMBL/GenBank/DDBJ databases">
        <title>Analysis of two Campylobacter avium genomes and identification of a novel hippuricase gene.</title>
        <authorList>
            <person name="Miller W.G."/>
            <person name="Chapman M.H."/>
            <person name="Yee E."/>
            <person name="Revez J."/>
            <person name="Bono J.L."/>
            <person name="Rossi M."/>
        </authorList>
    </citation>
    <scope>NUCLEOTIDE SEQUENCE [LARGE SCALE GENOMIC DNA]</scope>
    <source>
        <strain evidence="1 2">LMG 24591</strain>
    </source>
</reference>
<proteinExistence type="predicted"/>
<gene>
    <name evidence="1" type="ORF">CAV_0265</name>
</gene>
<dbReference type="AlphaFoldDB" id="A0A222MWC2"/>
<keyword evidence="2" id="KW-1185">Reference proteome</keyword>
<evidence type="ECO:0000313" key="2">
    <source>
        <dbReference type="Proteomes" id="UP000201169"/>
    </source>
</evidence>
<dbReference type="RefSeq" id="WP_094324725.1">
    <property type="nucleotide sequence ID" value="NZ_CP022347.1"/>
</dbReference>
<protein>
    <submittedName>
        <fullName evidence="1">Uncharacterized protein</fullName>
    </submittedName>
</protein>